<name>A0A3R7QKM6_PENVA</name>
<feature type="compositionally biased region" description="Basic residues" evidence="1">
    <location>
        <begin position="110"/>
        <end position="122"/>
    </location>
</feature>
<evidence type="ECO:0000256" key="1">
    <source>
        <dbReference type="SAM" id="MobiDB-lite"/>
    </source>
</evidence>
<dbReference type="EMBL" id="QCYY01000909">
    <property type="protein sequence ID" value="ROT81862.1"/>
    <property type="molecule type" value="Genomic_DNA"/>
</dbReference>
<feature type="compositionally biased region" description="Acidic residues" evidence="1">
    <location>
        <begin position="331"/>
        <end position="367"/>
    </location>
</feature>
<comment type="caution">
    <text evidence="2">The sequence shown here is derived from an EMBL/GenBank/DDBJ whole genome shotgun (WGS) entry which is preliminary data.</text>
</comment>
<feature type="region of interest" description="Disordered" evidence="1">
    <location>
        <begin position="265"/>
        <end position="378"/>
    </location>
</feature>
<keyword evidence="3" id="KW-1185">Reference proteome</keyword>
<dbReference type="Proteomes" id="UP000283509">
    <property type="component" value="Unassembled WGS sequence"/>
</dbReference>
<reference evidence="2 3" key="1">
    <citation type="submission" date="2018-04" db="EMBL/GenBank/DDBJ databases">
        <authorList>
            <person name="Zhang X."/>
            <person name="Yuan J."/>
            <person name="Li F."/>
            <person name="Xiang J."/>
        </authorList>
    </citation>
    <scope>NUCLEOTIDE SEQUENCE [LARGE SCALE GENOMIC DNA]</scope>
    <source>
        <tissue evidence="2">Muscle</tissue>
    </source>
</reference>
<gene>
    <name evidence="2" type="ORF">C7M84_024959</name>
</gene>
<sequence length="438" mass="46769">MHSLHPQLFHYTHDNGCLSGMSRDVAVSLVALLKGRSRRGRRLTDTTPRRVFGWFHVVVSRPFTCRCLCCCCSPLINTPEASIPPAGSLSPRRREASDPSWNLPPPPRPSRPRPNPHPHPRLRYNSVVSKAIRSAPSSPPRAPSAGRPLREPRGSRAAARARSRPPLEPSDPGEPWRRTRVEGADEGVGGARCAPSPPLCTNCPATLQGGPRTRSHAHAHLPRDTTVAPPHPHRHLVACFFPAEDCLALAPGGVPGARWCRAQAEAEQEPAPAAEEEALVADEAPVEPEAEPEAEPAAEPEAEPEPEAIVEPEPEPEPAPEPEAQASSEPEPAEEPEPEPEPEATESEPIAEAEPEPEAAEEPEAVAEEAAPPAPERVSPVIEVQLRMPPAHGSGWASATLLHSSEITHTLLHTGPGPLALVSGAGTPARQVTVCIQS</sequence>
<proteinExistence type="predicted"/>
<evidence type="ECO:0000313" key="2">
    <source>
        <dbReference type="EMBL" id="ROT81862.1"/>
    </source>
</evidence>
<feature type="region of interest" description="Disordered" evidence="1">
    <location>
        <begin position="82"/>
        <end position="190"/>
    </location>
</feature>
<evidence type="ECO:0000313" key="3">
    <source>
        <dbReference type="Proteomes" id="UP000283509"/>
    </source>
</evidence>
<dbReference type="AlphaFoldDB" id="A0A3R7QKM6"/>
<protein>
    <submittedName>
        <fullName evidence="2">Uncharacterized protein</fullName>
    </submittedName>
</protein>
<feature type="compositionally biased region" description="Acidic residues" evidence="1">
    <location>
        <begin position="274"/>
        <end position="320"/>
    </location>
</feature>
<organism evidence="2 3">
    <name type="scientific">Penaeus vannamei</name>
    <name type="common">Whiteleg shrimp</name>
    <name type="synonym">Litopenaeus vannamei</name>
    <dbReference type="NCBI Taxonomy" id="6689"/>
    <lineage>
        <taxon>Eukaryota</taxon>
        <taxon>Metazoa</taxon>
        <taxon>Ecdysozoa</taxon>
        <taxon>Arthropoda</taxon>
        <taxon>Crustacea</taxon>
        <taxon>Multicrustacea</taxon>
        <taxon>Malacostraca</taxon>
        <taxon>Eumalacostraca</taxon>
        <taxon>Eucarida</taxon>
        <taxon>Decapoda</taxon>
        <taxon>Dendrobranchiata</taxon>
        <taxon>Penaeoidea</taxon>
        <taxon>Penaeidae</taxon>
        <taxon>Penaeus</taxon>
    </lineage>
</organism>
<feature type="compositionally biased region" description="Basic and acidic residues" evidence="1">
    <location>
        <begin position="174"/>
        <end position="183"/>
    </location>
</feature>
<reference evidence="2 3" key="2">
    <citation type="submission" date="2019-01" db="EMBL/GenBank/DDBJ databases">
        <title>The decoding of complex shrimp genome reveals the adaptation for benthos swimmer, frequently molting mechanism and breeding impact on genome.</title>
        <authorList>
            <person name="Sun Y."/>
            <person name="Gao Y."/>
            <person name="Yu Y."/>
        </authorList>
    </citation>
    <scope>NUCLEOTIDE SEQUENCE [LARGE SCALE GENOMIC DNA]</scope>
    <source>
        <tissue evidence="2">Muscle</tissue>
    </source>
</reference>
<accession>A0A3R7QKM6</accession>